<dbReference type="InterPro" id="IPR015943">
    <property type="entry name" value="WD40/YVTN_repeat-like_dom_sf"/>
</dbReference>
<dbReference type="SUPFAM" id="SSF50969">
    <property type="entry name" value="YVTN repeat-like/Quinoprotein amine dehydrogenase"/>
    <property type="match status" value="1"/>
</dbReference>
<dbReference type="InterPro" id="IPR057442">
    <property type="entry name" value="Beta-prop_At4g14310"/>
</dbReference>
<reference evidence="4" key="1">
    <citation type="submission" date="2018-11" db="EMBL/GenBank/DDBJ databases">
        <authorList>
            <consortium name="Genoscope - CEA"/>
            <person name="William W."/>
        </authorList>
    </citation>
    <scope>NUCLEOTIDE SEQUENCE</scope>
</reference>
<feature type="domain" description="At4g14310 8-bladed propeller" evidence="3">
    <location>
        <begin position="586"/>
        <end position="865"/>
    </location>
</feature>
<dbReference type="SUPFAM" id="SSF50978">
    <property type="entry name" value="WD40 repeat-like"/>
    <property type="match status" value="1"/>
</dbReference>
<dbReference type="EMBL" id="LR031575">
    <property type="protein sequence ID" value="VDD06122.1"/>
    <property type="molecule type" value="Genomic_DNA"/>
</dbReference>
<feature type="compositionally biased region" description="Low complexity" evidence="2">
    <location>
        <begin position="90"/>
        <end position="103"/>
    </location>
</feature>
<dbReference type="Gene3D" id="2.130.10.10">
    <property type="entry name" value="YVTN repeat-like/Quinoprotein amine dehydrogenase"/>
    <property type="match status" value="1"/>
</dbReference>
<accession>A0A3P6CCB1</accession>
<evidence type="ECO:0000313" key="4">
    <source>
        <dbReference type="EMBL" id="VDD06122.1"/>
    </source>
</evidence>
<organism evidence="4">
    <name type="scientific">Brassica campestris</name>
    <name type="common">Field mustard</name>
    <dbReference type="NCBI Taxonomy" id="3711"/>
    <lineage>
        <taxon>Eukaryota</taxon>
        <taxon>Viridiplantae</taxon>
        <taxon>Streptophyta</taxon>
        <taxon>Embryophyta</taxon>
        <taxon>Tracheophyta</taxon>
        <taxon>Spermatophyta</taxon>
        <taxon>Magnoliopsida</taxon>
        <taxon>eudicotyledons</taxon>
        <taxon>Gunneridae</taxon>
        <taxon>Pentapetalae</taxon>
        <taxon>rosids</taxon>
        <taxon>malvids</taxon>
        <taxon>Brassicales</taxon>
        <taxon>Brassicaceae</taxon>
        <taxon>Brassiceae</taxon>
        <taxon>Brassica</taxon>
    </lineage>
</organism>
<proteinExistence type="predicted"/>
<gene>
    <name evidence="4" type="ORF">BRAA08T34390Z</name>
</gene>
<dbReference type="InterPro" id="IPR011044">
    <property type="entry name" value="Quino_amine_DH_bsu"/>
</dbReference>
<feature type="region of interest" description="Disordered" evidence="2">
    <location>
        <begin position="305"/>
        <end position="334"/>
    </location>
</feature>
<dbReference type="AlphaFoldDB" id="A0A3P6CCB1"/>
<feature type="compositionally biased region" description="Polar residues" evidence="2">
    <location>
        <begin position="14"/>
        <end position="24"/>
    </location>
</feature>
<dbReference type="Pfam" id="PF25465">
    <property type="entry name" value="Beta-prop_At4g14310"/>
    <property type="match status" value="1"/>
</dbReference>
<keyword evidence="1" id="KW-0175">Coiled coil</keyword>
<feature type="compositionally biased region" description="Basic and acidic residues" evidence="2">
    <location>
        <begin position="70"/>
        <end position="87"/>
    </location>
</feature>
<feature type="compositionally biased region" description="Polar residues" evidence="2">
    <location>
        <begin position="305"/>
        <end position="326"/>
    </location>
</feature>
<evidence type="ECO:0000259" key="3">
    <source>
        <dbReference type="Pfam" id="PF25465"/>
    </source>
</evidence>
<feature type="compositionally biased region" description="Basic residues" evidence="2">
    <location>
        <begin position="1"/>
        <end position="10"/>
    </location>
</feature>
<feature type="coiled-coil region" evidence="1">
    <location>
        <begin position="350"/>
        <end position="377"/>
    </location>
</feature>
<dbReference type="PANTHER" id="PTHR35492:SF1">
    <property type="entry name" value="TRANSDUCIN_WD40 REPEAT-LIKE SUPERFAMILY PROTEIN"/>
    <property type="match status" value="1"/>
</dbReference>
<protein>
    <recommendedName>
        <fullName evidence="3">At4g14310 8-bladed propeller domain-containing protein</fullName>
    </recommendedName>
</protein>
<dbReference type="PANTHER" id="PTHR35492">
    <property type="entry name" value="TRANSDUCIN/WD40 REPEAT-LIKE SUPERFAMILY PROTEIN"/>
    <property type="match status" value="1"/>
</dbReference>
<feature type="compositionally biased region" description="Basic and acidic residues" evidence="2">
    <location>
        <begin position="110"/>
        <end position="141"/>
    </location>
</feature>
<feature type="region of interest" description="Disordered" evidence="2">
    <location>
        <begin position="1"/>
        <end position="151"/>
    </location>
</feature>
<dbReference type="InterPro" id="IPR045289">
    <property type="entry name" value="At4g14310-like"/>
</dbReference>
<sequence>MSASSTRRRLKDMNTGNGENQSSGKKPLRSATPLPISTTLQKSSSSKENPKPSHRPSFGSTQKPLLRQVQRIDKSAAKGVGDGEGRVTRSKSSGIRGRSSSPSDLIRVFSDLRKRNESRVQSDQDKSCDRVCEETGEESKGKTNPSSSKLEGLVPKADALLGFGEKSDCKAEKIVKVASGGALRRKSIDNVGKAMEGSGNVATTKYQSKLHEKLAFLEGKVKKIASDIKKTKDMLDLNNQDSSQGMISDLHQKITGIEKSMIHVVGGSEEGKNKAAKAKASVKGLNKEELEDRLFPHQRLLRSRTQSKAVSQVSKGQGFGESSSKAVNVEVKPSGPVEENPIALEFLASLEKEKVVLESHQNVMENLEVQEMDTEEASKENNPSKDVSLTSNLAEILRADEDLEEIDEEEKGDEMELEEIENECMYQLNDIGSKTSTGGWFVSEGEAVILAHDDGSCSYYDVANSEVLCFHFLSLVTLFLEHLSEISFFFQVKSVYSPPDDISPNTWRDCWVVRAPGADGCSGRYVVAASAGNTMESGFCSWDFYTKDIKALHIEDGSSRVPRTALAPLSNNTSHGRNTLACSLLPEAQQWWYRPCGPLIASTASFQSVVKVFDIRDGEQIMRWEVQNCVSGLDHSSPLQWRNRGKLVIAETETISVWDVNSLHPESLLTISSPGRKISAFHVNNTDAEVGGGVRQRASSMDAEGNDGVFCTTDSINIMDFRNPSGIGAKIPKLGVNAQCISSRGDSVFVGTNPKSSSAKKSVGYSSQVLQFSLRKQRLVSTYNLPDSNTHSHHSAITQVWGNSNFVMATSGMGLFVFDTSKEETSIGSDSGTVKEVIGPNDMYCPSFDYASSRVLLISRDRPALWRHIL</sequence>
<evidence type="ECO:0000256" key="2">
    <source>
        <dbReference type="SAM" id="MobiDB-lite"/>
    </source>
</evidence>
<name>A0A3P6CCB1_BRACM</name>
<evidence type="ECO:0000256" key="1">
    <source>
        <dbReference type="SAM" id="Coils"/>
    </source>
</evidence>
<dbReference type="InterPro" id="IPR036322">
    <property type="entry name" value="WD40_repeat_dom_sf"/>
</dbReference>